<evidence type="ECO:0000313" key="1">
    <source>
        <dbReference type="EMBL" id="CAB4153193.1"/>
    </source>
</evidence>
<dbReference type="EMBL" id="LR796576">
    <property type="protein sequence ID" value="CAB4153193.1"/>
    <property type="molecule type" value="Genomic_DNA"/>
</dbReference>
<organism evidence="1">
    <name type="scientific">uncultured Caudovirales phage</name>
    <dbReference type="NCBI Taxonomy" id="2100421"/>
    <lineage>
        <taxon>Viruses</taxon>
        <taxon>Duplodnaviria</taxon>
        <taxon>Heunggongvirae</taxon>
        <taxon>Uroviricota</taxon>
        <taxon>Caudoviricetes</taxon>
        <taxon>Peduoviridae</taxon>
        <taxon>Maltschvirus</taxon>
        <taxon>Maltschvirus maltsch</taxon>
    </lineage>
</organism>
<proteinExistence type="predicted"/>
<reference evidence="1" key="1">
    <citation type="submission" date="2020-04" db="EMBL/GenBank/DDBJ databases">
        <authorList>
            <person name="Chiriac C."/>
            <person name="Salcher M."/>
            <person name="Ghai R."/>
            <person name="Kavagutti S V."/>
        </authorList>
    </citation>
    <scope>NUCLEOTIDE SEQUENCE</scope>
</reference>
<gene>
    <name evidence="1" type="ORF">UFOVP620_55</name>
</gene>
<accession>A0A6J5N7N0</accession>
<sequence>MSNPGPAVTNSAHPSNVTTSQTLRVIAAIKNVNANAIASYPMQVNNSTVFLPQSLIVTNLNNAGAAVTPTGLAMGVASTSGGSSLYGAITAANLSSVVGTSLVAPTAQTTAQTVQNLYLNVTAALTTAVAGATFDVYVYGYDFSVSS</sequence>
<name>A0A6J5N7N0_9CAUD</name>
<protein>
    <submittedName>
        <fullName evidence="1">Uncharacterized protein</fullName>
    </submittedName>
</protein>